<proteinExistence type="predicted"/>
<dbReference type="Pfam" id="PF13855">
    <property type="entry name" value="LRR_8"/>
    <property type="match status" value="1"/>
</dbReference>
<dbReference type="InterPro" id="IPR050216">
    <property type="entry name" value="LRR_domain-containing"/>
</dbReference>
<evidence type="ECO:0000256" key="1">
    <source>
        <dbReference type="ARBA" id="ARBA00022614"/>
    </source>
</evidence>
<dbReference type="RefSeq" id="XP_006819538.1">
    <property type="nucleotide sequence ID" value="XM_006819475.1"/>
</dbReference>
<gene>
    <name evidence="4" type="primary">LOC102802110</name>
</gene>
<evidence type="ECO:0000313" key="4">
    <source>
        <dbReference type="RefSeq" id="XP_006819538.1"/>
    </source>
</evidence>
<keyword evidence="1" id="KW-0433">Leucine-rich repeat</keyword>
<dbReference type="InterPro" id="IPR032675">
    <property type="entry name" value="LRR_dom_sf"/>
</dbReference>
<keyword evidence="3" id="KW-1185">Reference proteome</keyword>
<dbReference type="PANTHER" id="PTHR48051">
    <property type="match status" value="1"/>
</dbReference>
<name>A0ABM0MHP7_SACKO</name>
<reference evidence="4" key="1">
    <citation type="submission" date="2025-08" db="UniProtKB">
        <authorList>
            <consortium name="RefSeq"/>
        </authorList>
    </citation>
    <scope>IDENTIFICATION</scope>
    <source>
        <tissue evidence="4">Testes</tissue>
    </source>
</reference>
<dbReference type="SMART" id="SM00369">
    <property type="entry name" value="LRR_TYP"/>
    <property type="match status" value="3"/>
</dbReference>
<dbReference type="Gene3D" id="3.80.10.10">
    <property type="entry name" value="Ribonuclease Inhibitor"/>
    <property type="match status" value="1"/>
</dbReference>
<dbReference type="Proteomes" id="UP000694865">
    <property type="component" value="Unplaced"/>
</dbReference>
<organism evidence="3 4">
    <name type="scientific">Saccoglossus kowalevskii</name>
    <name type="common">Acorn worm</name>
    <dbReference type="NCBI Taxonomy" id="10224"/>
    <lineage>
        <taxon>Eukaryota</taxon>
        <taxon>Metazoa</taxon>
        <taxon>Hemichordata</taxon>
        <taxon>Enteropneusta</taxon>
        <taxon>Harrimaniidae</taxon>
        <taxon>Saccoglossus</taxon>
    </lineage>
</organism>
<dbReference type="PANTHER" id="PTHR48051:SF1">
    <property type="entry name" value="RAS SUPPRESSOR PROTEIN 1"/>
    <property type="match status" value="1"/>
</dbReference>
<dbReference type="InterPro" id="IPR001611">
    <property type="entry name" value="Leu-rich_rpt"/>
</dbReference>
<keyword evidence="2" id="KW-0677">Repeat</keyword>
<evidence type="ECO:0000256" key="2">
    <source>
        <dbReference type="ARBA" id="ARBA00022737"/>
    </source>
</evidence>
<dbReference type="InterPro" id="IPR003591">
    <property type="entry name" value="Leu-rich_rpt_typical-subtyp"/>
</dbReference>
<dbReference type="GeneID" id="102802110"/>
<sequence length="112" mass="13410">MAWRKSRWDPEDKSYDAWDCGLSQIPDEILREPLRHQVEVIDLRWNQIEDLPPNIGTLWPELRELWLSANKLRYIPESVCDLKKLEVLYVNGNPLERLPASLTDLQIWRRFV</sequence>
<evidence type="ECO:0000313" key="3">
    <source>
        <dbReference type="Proteomes" id="UP000694865"/>
    </source>
</evidence>
<accession>A0ABM0MHP7</accession>
<protein>
    <submittedName>
        <fullName evidence="4">Protein scribble homolog</fullName>
    </submittedName>
</protein>
<dbReference type="SUPFAM" id="SSF52058">
    <property type="entry name" value="L domain-like"/>
    <property type="match status" value="1"/>
</dbReference>